<evidence type="ECO:0000256" key="8">
    <source>
        <dbReference type="ARBA" id="ARBA00022741"/>
    </source>
</evidence>
<dbReference type="PIRSF" id="PIRSF004491">
    <property type="entry name" value="FAD_Synth"/>
    <property type="match status" value="1"/>
</dbReference>
<dbReference type="Gene3D" id="3.40.50.620">
    <property type="entry name" value="HUPs"/>
    <property type="match status" value="1"/>
</dbReference>
<dbReference type="Proteomes" id="UP000006732">
    <property type="component" value="Chromosome"/>
</dbReference>
<dbReference type="CDD" id="cd02064">
    <property type="entry name" value="FAD_synthetase_N"/>
    <property type="match status" value="1"/>
</dbReference>
<keyword evidence="18" id="KW-1185">Reference proteome</keyword>
<keyword evidence="7 15" id="KW-0548">Nucleotidyltransferase</keyword>
<feature type="domain" description="Riboflavin kinase" evidence="16">
    <location>
        <begin position="183"/>
        <end position="306"/>
    </location>
</feature>
<dbReference type="GO" id="GO:0009398">
    <property type="term" value="P:FMN biosynthetic process"/>
    <property type="evidence" value="ECO:0007669"/>
    <property type="project" value="UniProtKB-UniRule"/>
</dbReference>
<dbReference type="GO" id="GO:0006747">
    <property type="term" value="P:FAD biosynthetic process"/>
    <property type="evidence" value="ECO:0007669"/>
    <property type="project" value="UniProtKB-UniRule"/>
</dbReference>
<evidence type="ECO:0000256" key="15">
    <source>
        <dbReference type="PIRNR" id="PIRNR004491"/>
    </source>
</evidence>
<protein>
    <recommendedName>
        <fullName evidence="15">Riboflavin biosynthesis protein</fullName>
    </recommendedName>
    <domain>
        <recommendedName>
            <fullName evidence="15">Riboflavin kinase</fullName>
            <ecNumber evidence="15">2.7.1.26</ecNumber>
        </recommendedName>
        <alternativeName>
            <fullName evidence="15">Flavokinase</fullName>
        </alternativeName>
    </domain>
    <domain>
        <recommendedName>
            <fullName evidence="15">FMN adenylyltransferase</fullName>
            <ecNumber evidence="15">2.7.7.2</ecNumber>
        </recommendedName>
        <alternativeName>
            <fullName evidence="15">FAD pyrophosphorylase</fullName>
        </alternativeName>
        <alternativeName>
            <fullName evidence="15">FAD synthase</fullName>
        </alternativeName>
    </domain>
</protein>
<evidence type="ECO:0000256" key="4">
    <source>
        <dbReference type="ARBA" id="ARBA00022630"/>
    </source>
</evidence>
<dbReference type="NCBIfam" id="NF004162">
    <property type="entry name" value="PRK05627.1-5"/>
    <property type="match status" value="1"/>
</dbReference>
<dbReference type="InterPro" id="IPR023468">
    <property type="entry name" value="Riboflavin_kinase"/>
</dbReference>
<evidence type="ECO:0000313" key="17">
    <source>
        <dbReference type="EMBL" id="ABL00122.1"/>
    </source>
</evidence>
<dbReference type="PANTHER" id="PTHR22749:SF6">
    <property type="entry name" value="RIBOFLAVIN KINASE"/>
    <property type="match status" value="1"/>
</dbReference>
<dbReference type="SMART" id="SM00904">
    <property type="entry name" value="Flavokinase"/>
    <property type="match status" value="1"/>
</dbReference>
<dbReference type="STRING" id="338966.Ppro_2517"/>
<comment type="function">
    <text evidence="1">Catalyzes the phosphorylation of riboflavin to FMN followed by the adenylation of FMN to FAD.</text>
</comment>
<evidence type="ECO:0000256" key="13">
    <source>
        <dbReference type="ARBA" id="ARBA00047880"/>
    </source>
</evidence>
<comment type="pathway">
    <text evidence="2 15">Cofactor biosynthesis; FAD biosynthesis; FAD from FMN: step 1/1.</text>
</comment>
<dbReference type="PANTHER" id="PTHR22749">
    <property type="entry name" value="RIBOFLAVIN KINASE/FMN ADENYLYLTRANSFERASE"/>
    <property type="match status" value="1"/>
</dbReference>
<dbReference type="FunFam" id="2.40.30.30:FF:000003">
    <property type="entry name" value="Riboflavin biosynthesis protein"/>
    <property type="match status" value="1"/>
</dbReference>
<dbReference type="InterPro" id="IPR015864">
    <property type="entry name" value="FAD_synthase"/>
</dbReference>
<comment type="similarity">
    <text evidence="15">Belongs to the ribF family.</text>
</comment>
<dbReference type="AlphaFoldDB" id="A1AS01"/>
<dbReference type="GO" id="GO:0008531">
    <property type="term" value="F:riboflavin kinase activity"/>
    <property type="evidence" value="ECO:0007669"/>
    <property type="project" value="UniProtKB-UniRule"/>
</dbReference>
<dbReference type="Pfam" id="PF01687">
    <property type="entry name" value="Flavokinase"/>
    <property type="match status" value="1"/>
</dbReference>
<dbReference type="OrthoDB" id="9803667at2"/>
<evidence type="ECO:0000256" key="12">
    <source>
        <dbReference type="ARBA" id="ARBA00023268"/>
    </source>
</evidence>
<keyword evidence="12" id="KW-0511">Multifunctional enzyme</keyword>
<gene>
    <name evidence="17" type="ordered locus">Ppro_2517</name>
</gene>
<dbReference type="InterPro" id="IPR014729">
    <property type="entry name" value="Rossmann-like_a/b/a_fold"/>
</dbReference>
<dbReference type="NCBIfam" id="NF004160">
    <property type="entry name" value="PRK05627.1-3"/>
    <property type="match status" value="1"/>
</dbReference>
<evidence type="ECO:0000256" key="7">
    <source>
        <dbReference type="ARBA" id="ARBA00022695"/>
    </source>
</evidence>
<dbReference type="eggNOG" id="COG0196">
    <property type="taxonomic scope" value="Bacteria"/>
</dbReference>
<dbReference type="SUPFAM" id="SSF52374">
    <property type="entry name" value="Nucleotidylyl transferase"/>
    <property type="match status" value="1"/>
</dbReference>
<dbReference type="UniPathway" id="UPA00276">
    <property type="reaction ID" value="UER00406"/>
</dbReference>
<evidence type="ECO:0000256" key="10">
    <source>
        <dbReference type="ARBA" id="ARBA00022827"/>
    </source>
</evidence>
<keyword evidence="10 15" id="KW-0274">FAD</keyword>
<sequence>MRILTGTEIFNKNFVDSVVTIGNFDGVHRGHVALLRHLKQQSARLALPSVVVTFEPHPLALLTPEISPTLITTFEQKCALIGEQGVDCLVVIGFTQAFSMLSAEAFVRDVLCHSLGMRHIIIGHDYAFGRDRQGNYETLARMMGECRFTLEELDPVGTDGLVFSSSLVRRLVTEGDVSAAARILGRYHVVAGHVVHGRQVGRELGFPTANVAPQNELIPHDGVYAVMVAVEGELYQGACNIGTNPTLGQGERSIEVFLLDFSGQLYDRELSICFVQRLRGERKFPDAQTLIRAIRQDVQTTRDVLAAVDRALVKPLRTPVAGSCR</sequence>
<evidence type="ECO:0000256" key="14">
    <source>
        <dbReference type="ARBA" id="ARBA00049494"/>
    </source>
</evidence>
<comment type="catalytic activity">
    <reaction evidence="13 15">
        <text>riboflavin + ATP = FMN + ADP + H(+)</text>
        <dbReference type="Rhea" id="RHEA:14357"/>
        <dbReference type="ChEBI" id="CHEBI:15378"/>
        <dbReference type="ChEBI" id="CHEBI:30616"/>
        <dbReference type="ChEBI" id="CHEBI:57986"/>
        <dbReference type="ChEBI" id="CHEBI:58210"/>
        <dbReference type="ChEBI" id="CHEBI:456216"/>
        <dbReference type="EC" id="2.7.1.26"/>
    </reaction>
</comment>
<keyword evidence="4 15" id="KW-0285">Flavoprotein</keyword>
<evidence type="ECO:0000313" key="18">
    <source>
        <dbReference type="Proteomes" id="UP000006732"/>
    </source>
</evidence>
<keyword evidence="6 15" id="KW-0808">Transferase</keyword>
<name>A1AS01_PELPD</name>
<dbReference type="EC" id="2.7.1.26" evidence="15"/>
<accession>A1AS01</accession>
<dbReference type="SUPFAM" id="SSF82114">
    <property type="entry name" value="Riboflavin kinase-like"/>
    <property type="match status" value="1"/>
</dbReference>
<comment type="pathway">
    <text evidence="3 15">Cofactor biosynthesis; FMN biosynthesis; FMN from riboflavin (ATP route): step 1/1.</text>
</comment>
<dbReference type="FunFam" id="3.40.50.620:FF:000021">
    <property type="entry name" value="Riboflavin biosynthesis protein"/>
    <property type="match status" value="1"/>
</dbReference>
<dbReference type="GO" id="GO:0009231">
    <property type="term" value="P:riboflavin biosynthetic process"/>
    <property type="evidence" value="ECO:0007669"/>
    <property type="project" value="InterPro"/>
</dbReference>
<dbReference type="EMBL" id="CP000482">
    <property type="protein sequence ID" value="ABL00122.1"/>
    <property type="molecule type" value="Genomic_DNA"/>
</dbReference>
<keyword evidence="11 15" id="KW-0067">ATP-binding</keyword>
<evidence type="ECO:0000256" key="6">
    <source>
        <dbReference type="ARBA" id="ARBA00022679"/>
    </source>
</evidence>
<evidence type="ECO:0000256" key="2">
    <source>
        <dbReference type="ARBA" id="ARBA00004726"/>
    </source>
</evidence>
<evidence type="ECO:0000259" key="16">
    <source>
        <dbReference type="SMART" id="SM00904"/>
    </source>
</evidence>
<evidence type="ECO:0000256" key="5">
    <source>
        <dbReference type="ARBA" id="ARBA00022643"/>
    </source>
</evidence>
<keyword evidence="5 15" id="KW-0288">FMN</keyword>
<dbReference type="GO" id="GO:0005524">
    <property type="term" value="F:ATP binding"/>
    <property type="evidence" value="ECO:0007669"/>
    <property type="project" value="UniProtKB-UniRule"/>
</dbReference>
<dbReference type="InterPro" id="IPR015865">
    <property type="entry name" value="Riboflavin_kinase_bac/euk"/>
</dbReference>
<organism evidence="17 18">
    <name type="scientific">Pelobacter propionicus (strain DSM 2379 / NBRC 103807 / OttBd1)</name>
    <dbReference type="NCBI Taxonomy" id="338966"/>
    <lineage>
        <taxon>Bacteria</taxon>
        <taxon>Pseudomonadati</taxon>
        <taxon>Thermodesulfobacteriota</taxon>
        <taxon>Desulfuromonadia</taxon>
        <taxon>Desulfuromonadales</taxon>
        <taxon>Desulfuromonadaceae</taxon>
        <taxon>Pelobacter</taxon>
    </lineage>
</organism>
<dbReference type="GO" id="GO:0003919">
    <property type="term" value="F:FMN adenylyltransferase activity"/>
    <property type="evidence" value="ECO:0007669"/>
    <property type="project" value="UniProtKB-UniRule"/>
</dbReference>
<keyword evidence="8 15" id="KW-0547">Nucleotide-binding</keyword>
<evidence type="ECO:0000256" key="1">
    <source>
        <dbReference type="ARBA" id="ARBA00002121"/>
    </source>
</evidence>
<dbReference type="UniPathway" id="UPA00277">
    <property type="reaction ID" value="UER00407"/>
</dbReference>
<keyword evidence="9 15" id="KW-0418">Kinase</keyword>
<dbReference type="KEGG" id="ppd:Ppro_2517"/>
<dbReference type="RefSeq" id="WP_011736376.1">
    <property type="nucleotide sequence ID" value="NC_008609.1"/>
</dbReference>
<dbReference type="NCBIfam" id="TIGR00083">
    <property type="entry name" value="ribF"/>
    <property type="match status" value="1"/>
</dbReference>
<dbReference type="EC" id="2.7.7.2" evidence="15"/>
<dbReference type="Pfam" id="PF06574">
    <property type="entry name" value="FAD_syn"/>
    <property type="match status" value="1"/>
</dbReference>
<reference evidence="17 18" key="1">
    <citation type="submission" date="2006-10" db="EMBL/GenBank/DDBJ databases">
        <title>Complete sequence of chromosome of Pelobacter propionicus DSM 2379.</title>
        <authorList>
            <consortium name="US DOE Joint Genome Institute"/>
            <person name="Copeland A."/>
            <person name="Lucas S."/>
            <person name="Lapidus A."/>
            <person name="Barry K."/>
            <person name="Detter J.C."/>
            <person name="Glavina del Rio T."/>
            <person name="Hammon N."/>
            <person name="Israni S."/>
            <person name="Dalin E."/>
            <person name="Tice H."/>
            <person name="Pitluck S."/>
            <person name="Saunders E."/>
            <person name="Brettin T."/>
            <person name="Bruce D."/>
            <person name="Han C."/>
            <person name="Tapia R."/>
            <person name="Schmutz J."/>
            <person name="Larimer F."/>
            <person name="Land M."/>
            <person name="Hauser L."/>
            <person name="Kyrpides N."/>
            <person name="Kim E."/>
            <person name="Lovley D."/>
            <person name="Richardson P."/>
        </authorList>
    </citation>
    <scope>NUCLEOTIDE SEQUENCE [LARGE SCALE GENOMIC DNA]</scope>
    <source>
        <strain evidence="18">DSM 2379 / NBRC 103807 / OttBd1</strain>
    </source>
</reference>
<dbReference type="InterPro" id="IPR002606">
    <property type="entry name" value="Riboflavin_kinase_bac"/>
</dbReference>
<evidence type="ECO:0000256" key="3">
    <source>
        <dbReference type="ARBA" id="ARBA00005201"/>
    </source>
</evidence>
<dbReference type="InterPro" id="IPR023465">
    <property type="entry name" value="Riboflavin_kinase_dom_sf"/>
</dbReference>
<comment type="catalytic activity">
    <reaction evidence="14 15">
        <text>FMN + ATP + H(+) = FAD + diphosphate</text>
        <dbReference type="Rhea" id="RHEA:17237"/>
        <dbReference type="ChEBI" id="CHEBI:15378"/>
        <dbReference type="ChEBI" id="CHEBI:30616"/>
        <dbReference type="ChEBI" id="CHEBI:33019"/>
        <dbReference type="ChEBI" id="CHEBI:57692"/>
        <dbReference type="ChEBI" id="CHEBI:58210"/>
        <dbReference type="EC" id="2.7.7.2"/>
    </reaction>
</comment>
<proteinExistence type="inferred from homology"/>
<dbReference type="Gene3D" id="2.40.30.30">
    <property type="entry name" value="Riboflavin kinase-like"/>
    <property type="match status" value="1"/>
</dbReference>
<dbReference type="HOGENOM" id="CLU_048437_0_2_7"/>
<evidence type="ECO:0000256" key="9">
    <source>
        <dbReference type="ARBA" id="ARBA00022777"/>
    </source>
</evidence>
<evidence type="ECO:0000256" key="11">
    <source>
        <dbReference type="ARBA" id="ARBA00022840"/>
    </source>
</evidence>